<feature type="region of interest" description="Disordered" evidence="8">
    <location>
        <begin position="1"/>
        <end position="33"/>
    </location>
</feature>
<keyword evidence="3" id="KW-0227">DNA damage</keyword>
<dbReference type="GO" id="GO:0000707">
    <property type="term" value="P:meiotic DNA recombinase assembly"/>
    <property type="evidence" value="ECO:0007669"/>
    <property type="project" value="TreeGrafter"/>
</dbReference>
<dbReference type="PANTHER" id="PTHR46239">
    <property type="entry name" value="DNA REPAIR PROTEIN RAD51 HOMOLOG 3 RAD51C"/>
    <property type="match status" value="1"/>
</dbReference>
<comment type="caution">
    <text evidence="10">The sequence shown here is derived from an EMBL/GenBank/DDBJ whole genome shotgun (WGS) entry which is preliminary data.</text>
</comment>
<evidence type="ECO:0000256" key="2">
    <source>
        <dbReference type="ARBA" id="ARBA00022741"/>
    </source>
</evidence>
<dbReference type="InterPro" id="IPR020588">
    <property type="entry name" value="RecA_ATP-bd"/>
</dbReference>
<protein>
    <recommendedName>
        <fullName evidence="7">DNA repair protein RAD51 homolog 3</fullName>
    </recommendedName>
</protein>
<dbReference type="OrthoDB" id="5957327at2759"/>
<dbReference type="InterPro" id="IPR052093">
    <property type="entry name" value="HR_Repair_Mediator"/>
</dbReference>
<proteinExistence type="predicted"/>
<organism evidence="10 11">
    <name type="scientific">Sclerotinia trifoliorum</name>
    <dbReference type="NCBI Taxonomy" id="28548"/>
    <lineage>
        <taxon>Eukaryota</taxon>
        <taxon>Fungi</taxon>
        <taxon>Dikarya</taxon>
        <taxon>Ascomycota</taxon>
        <taxon>Pezizomycotina</taxon>
        <taxon>Leotiomycetes</taxon>
        <taxon>Helotiales</taxon>
        <taxon>Sclerotiniaceae</taxon>
        <taxon>Sclerotinia</taxon>
    </lineage>
</organism>
<dbReference type="AlphaFoldDB" id="A0A8H2W4X6"/>
<feature type="compositionally biased region" description="Polar residues" evidence="8">
    <location>
        <begin position="325"/>
        <end position="337"/>
    </location>
</feature>
<sequence length="455" mass="49227">MKQQTGTDYQSIHAPGRSNFSSSSPHRMPTVSAAQALQELETSSTRCISTGLTGLDLALQNNDPLQVSTSADQSHGGISRGQLTEIYGPPGVGKTALGMHLAARVLHQNEDVVWVDASHPISGPRFSQILQTFSSSEPSTFHGLLKKFHHFSTPTLSHLLALLTHTTSNFPPQNTSLIVVDSFSTLIDSAFPRNVDSTSTPKRQGALNSASRKFPLLQYLINALQKLATTHNIAIIVLNQCVTKMRPGLGAALIPAISATAWEQGLGCRLALFRDWGWNDDEGNKVNGVRFAQVIRAEGVTLSEGRGKLAAFIIGELGLSSVTIPSSPTVASPSRGRSSLPKPQATIAIAPQKRKRAEFEIPDSDEEDDEDYGWAEEGEELPPMPPQWQGSEDILVPPPGELEADDAEEENDDVVEGTDYGDTNCEDFLPGENNTGPYEKELERDIPDSEDELAL</sequence>
<dbReference type="GO" id="GO:0005524">
    <property type="term" value="F:ATP binding"/>
    <property type="evidence" value="ECO:0007669"/>
    <property type="project" value="UniProtKB-KW"/>
</dbReference>
<feature type="region of interest" description="Disordered" evidence="8">
    <location>
        <begin position="325"/>
        <end position="455"/>
    </location>
</feature>
<dbReference type="GO" id="GO:0005657">
    <property type="term" value="C:replication fork"/>
    <property type="evidence" value="ECO:0007669"/>
    <property type="project" value="TreeGrafter"/>
</dbReference>
<evidence type="ECO:0000256" key="8">
    <source>
        <dbReference type="SAM" id="MobiDB-lite"/>
    </source>
</evidence>
<evidence type="ECO:0000313" key="11">
    <source>
        <dbReference type="Proteomes" id="UP000624404"/>
    </source>
</evidence>
<dbReference type="InterPro" id="IPR013632">
    <property type="entry name" value="Rad51_C"/>
</dbReference>
<keyword evidence="2" id="KW-0547">Nucleotide-binding</keyword>
<feature type="compositionally biased region" description="Basic and acidic residues" evidence="8">
    <location>
        <begin position="438"/>
        <end position="447"/>
    </location>
</feature>
<evidence type="ECO:0000256" key="4">
    <source>
        <dbReference type="ARBA" id="ARBA00022840"/>
    </source>
</evidence>
<evidence type="ECO:0000256" key="3">
    <source>
        <dbReference type="ARBA" id="ARBA00022763"/>
    </source>
</evidence>
<dbReference type="SMART" id="SM00382">
    <property type="entry name" value="AAA"/>
    <property type="match status" value="1"/>
</dbReference>
<dbReference type="Gene3D" id="3.40.50.300">
    <property type="entry name" value="P-loop containing nucleotide triphosphate hydrolases"/>
    <property type="match status" value="1"/>
</dbReference>
<evidence type="ECO:0000313" key="10">
    <source>
        <dbReference type="EMBL" id="CAD6453391.1"/>
    </source>
</evidence>
<dbReference type="InterPro" id="IPR027417">
    <property type="entry name" value="P-loop_NTPase"/>
</dbReference>
<evidence type="ECO:0000259" key="9">
    <source>
        <dbReference type="PROSITE" id="PS50162"/>
    </source>
</evidence>
<gene>
    <name evidence="10" type="ORF">SCLTRI_LOCUS9933</name>
</gene>
<keyword evidence="5" id="KW-0234">DNA repair</keyword>
<dbReference type="GO" id="GO:0140664">
    <property type="term" value="F:ATP-dependent DNA damage sensor activity"/>
    <property type="evidence" value="ECO:0007669"/>
    <property type="project" value="InterPro"/>
</dbReference>
<feature type="domain" description="RecA family profile 1" evidence="9">
    <location>
        <begin position="44"/>
        <end position="241"/>
    </location>
</feature>
<keyword evidence="6" id="KW-0539">Nucleus</keyword>
<dbReference type="PANTHER" id="PTHR46239:SF1">
    <property type="entry name" value="DNA REPAIR PROTEIN RAD51 HOMOLOG 3"/>
    <property type="match status" value="1"/>
</dbReference>
<name>A0A8H2W4X6_9HELO</name>
<dbReference type="GO" id="GO:0007131">
    <property type="term" value="P:reciprocal meiotic recombination"/>
    <property type="evidence" value="ECO:0007669"/>
    <property type="project" value="TreeGrafter"/>
</dbReference>
<dbReference type="GO" id="GO:0008821">
    <property type="term" value="F:crossover junction DNA endonuclease activity"/>
    <property type="evidence" value="ECO:0007669"/>
    <property type="project" value="TreeGrafter"/>
</dbReference>
<dbReference type="Pfam" id="PF08423">
    <property type="entry name" value="Rad51"/>
    <property type="match status" value="1"/>
</dbReference>
<dbReference type="Proteomes" id="UP000624404">
    <property type="component" value="Unassembled WGS sequence"/>
</dbReference>
<dbReference type="EMBL" id="CAJHIA010000036">
    <property type="protein sequence ID" value="CAD6453391.1"/>
    <property type="molecule type" value="Genomic_DNA"/>
</dbReference>
<evidence type="ECO:0000256" key="1">
    <source>
        <dbReference type="ARBA" id="ARBA00004123"/>
    </source>
</evidence>
<accession>A0A8H2W4X6</accession>
<dbReference type="PROSITE" id="PS50162">
    <property type="entry name" value="RECA_2"/>
    <property type="match status" value="1"/>
</dbReference>
<dbReference type="GO" id="GO:0033065">
    <property type="term" value="C:Rad51C-XRCC3 complex"/>
    <property type="evidence" value="ECO:0007669"/>
    <property type="project" value="TreeGrafter"/>
</dbReference>
<evidence type="ECO:0000256" key="7">
    <source>
        <dbReference type="ARBA" id="ARBA00040674"/>
    </source>
</evidence>
<dbReference type="CDD" id="cd01393">
    <property type="entry name" value="RecA-like"/>
    <property type="match status" value="1"/>
</dbReference>
<dbReference type="SUPFAM" id="SSF52540">
    <property type="entry name" value="P-loop containing nucleoside triphosphate hydrolases"/>
    <property type="match status" value="1"/>
</dbReference>
<feature type="compositionally biased region" description="Polar residues" evidence="8">
    <location>
        <begin position="1"/>
        <end position="10"/>
    </location>
</feature>
<dbReference type="GO" id="GO:0033063">
    <property type="term" value="C:Rad51B-Rad51C-Rad51D-XRCC2 complex"/>
    <property type="evidence" value="ECO:0007669"/>
    <property type="project" value="TreeGrafter"/>
</dbReference>
<evidence type="ECO:0000256" key="5">
    <source>
        <dbReference type="ARBA" id="ARBA00023204"/>
    </source>
</evidence>
<keyword evidence="11" id="KW-1185">Reference proteome</keyword>
<evidence type="ECO:0000256" key="6">
    <source>
        <dbReference type="ARBA" id="ARBA00023242"/>
    </source>
</evidence>
<feature type="compositionally biased region" description="Acidic residues" evidence="8">
    <location>
        <begin position="360"/>
        <end position="380"/>
    </location>
</feature>
<dbReference type="InterPro" id="IPR003593">
    <property type="entry name" value="AAA+_ATPase"/>
</dbReference>
<feature type="compositionally biased region" description="Acidic residues" evidence="8">
    <location>
        <begin position="402"/>
        <end position="416"/>
    </location>
</feature>
<reference evidence="10" key="1">
    <citation type="submission" date="2020-10" db="EMBL/GenBank/DDBJ databases">
        <authorList>
            <person name="Kusch S."/>
        </authorList>
    </citation>
    <scope>NUCLEOTIDE SEQUENCE</scope>
    <source>
        <strain evidence="10">SwB9</strain>
    </source>
</reference>
<comment type="subcellular location">
    <subcellularLocation>
        <location evidence="1">Nucleus</location>
    </subcellularLocation>
</comment>
<dbReference type="GO" id="GO:0000400">
    <property type="term" value="F:four-way junction DNA binding"/>
    <property type="evidence" value="ECO:0007669"/>
    <property type="project" value="TreeGrafter"/>
</dbReference>
<keyword evidence="4" id="KW-0067">ATP-binding</keyword>